<dbReference type="SMART" id="SM00425">
    <property type="entry name" value="TBOX"/>
    <property type="match status" value="1"/>
</dbReference>
<evidence type="ECO:0000259" key="9">
    <source>
        <dbReference type="PROSITE" id="PS50252"/>
    </source>
</evidence>
<feature type="region of interest" description="Disordered" evidence="8">
    <location>
        <begin position="368"/>
        <end position="522"/>
    </location>
</feature>
<dbReference type="WBParaSite" id="Gr19_v10_g15820.t2">
    <property type="protein sequence ID" value="Gr19_v10_g15820.t2"/>
    <property type="gene ID" value="Gr19_v10_g15820"/>
</dbReference>
<dbReference type="Pfam" id="PF00907">
    <property type="entry name" value="T-box"/>
    <property type="match status" value="1"/>
</dbReference>
<proteinExistence type="predicted"/>
<evidence type="ECO:0000256" key="2">
    <source>
        <dbReference type="ARBA" id="ARBA00022473"/>
    </source>
</evidence>
<dbReference type="FunFam" id="2.60.40.820:FF:000010">
    <property type="entry name" value="T-box transcription factor TBX6"/>
    <property type="match status" value="1"/>
</dbReference>
<dbReference type="PANTHER" id="PTHR11267">
    <property type="entry name" value="T-BOX PROTEIN-RELATED"/>
    <property type="match status" value="1"/>
</dbReference>
<evidence type="ECO:0000256" key="5">
    <source>
        <dbReference type="ARBA" id="ARBA00023163"/>
    </source>
</evidence>
<feature type="compositionally biased region" description="Basic and acidic residues" evidence="8">
    <location>
        <begin position="625"/>
        <end position="639"/>
    </location>
</feature>
<evidence type="ECO:0000256" key="1">
    <source>
        <dbReference type="ARBA" id="ARBA00004123"/>
    </source>
</evidence>
<dbReference type="PRINTS" id="PR00937">
    <property type="entry name" value="TBOX"/>
</dbReference>
<dbReference type="Gene3D" id="2.60.40.820">
    <property type="entry name" value="Transcription factor, T-box"/>
    <property type="match status" value="1"/>
</dbReference>
<sequence>MDSPLLLAPFRKFLPLSSTFRQMANDPRLLEGSSPSNLCHLPVKDEQRLNNGASTSATAPATHPPFDPPTTCAASGSSSSSSSSSANSSASLCPLRPSSSAPCPSAFLAQMAAFSGLRPDLFGPLFGAASSSSSLPPGNFVPSSGVLPPLPLRHPPPGPFDLGAALHASQNPMAALQNPPFRLCLVDDGITDEPKVDLEERDLWERFHRLVNEMIITKSGRRIFPAIKANLSGLNKKANYYVILDIAPCDPSRWKFHNSRWTVAGKADPEGPKPLHIHPDSPATGEHWMSKGANFNRIKVTNNMTNRNEFTVLNSMHKYQPRIHIVRSNDIHSLKVANWTTVIFRETQFIAVTAYQNNLVTDMKIDHNPFAKGFRDSGAGKREKKRQLTSHHHHHSLHHSHPSNSASVARAIFEGDLEESEDSETEGGGSGGPSRAKRPKSEQSSSSASLSPAVASRNGAEERRKMSNVNNDSERARHAHVRPPQPPQNGVGPPPLQPAHQQHHPFAHPSSSGLPHPLASAAPPPLPRLFHHPSMIFPAAPLHPLPHLLPPNNNTSNPSDFVIPPPPVPSAAAFLPSVPSLLSAHPQPPLPPHPSLFAMHQFLLLQQHYQQQQRQQLQAQTLLKGKKEEGEAKTEEKTKGTKRKAQFDVNSLLGRGEEDAS</sequence>
<feature type="compositionally biased region" description="Low complexity" evidence="8">
    <location>
        <begin position="73"/>
        <end position="91"/>
    </location>
</feature>
<evidence type="ECO:0000256" key="7">
    <source>
        <dbReference type="PROSITE-ProRule" id="PRU00201"/>
    </source>
</evidence>
<feature type="compositionally biased region" description="Basic residues" evidence="8">
    <location>
        <begin position="382"/>
        <end position="401"/>
    </location>
</feature>
<dbReference type="InterPro" id="IPR036960">
    <property type="entry name" value="T-box_sf"/>
</dbReference>
<protein>
    <submittedName>
        <fullName evidence="11">T-box domain-containing protein</fullName>
    </submittedName>
</protein>
<keyword evidence="5" id="KW-0804">Transcription</keyword>
<dbReference type="GO" id="GO:0000785">
    <property type="term" value="C:chromatin"/>
    <property type="evidence" value="ECO:0007669"/>
    <property type="project" value="TreeGrafter"/>
</dbReference>
<feature type="compositionally biased region" description="Low complexity" evidence="8">
    <location>
        <begin position="507"/>
        <end position="521"/>
    </location>
</feature>
<evidence type="ECO:0000313" key="10">
    <source>
        <dbReference type="Proteomes" id="UP000887572"/>
    </source>
</evidence>
<feature type="compositionally biased region" description="Pro residues" evidence="8">
    <location>
        <begin position="483"/>
        <end position="497"/>
    </location>
</feature>
<evidence type="ECO:0000256" key="6">
    <source>
        <dbReference type="ARBA" id="ARBA00023242"/>
    </source>
</evidence>
<feature type="compositionally biased region" description="Low complexity" evidence="8">
    <location>
        <begin position="442"/>
        <end position="456"/>
    </location>
</feature>
<dbReference type="GO" id="GO:0045893">
    <property type="term" value="P:positive regulation of DNA-templated transcription"/>
    <property type="evidence" value="ECO:0007669"/>
    <property type="project" value="InterPro"/>
</dbReference>
<dbReference type="GO" id="GO:0001708">
    <property type="term" value="P:cell fate specification"/>
    <property type="evidence" value="ECO:0007669"/>
    <property type="project" value="TreeGrafter"/>
</dbReference>
<evidence type="ECO:0000313" key="11">
    <source>
        <dbReference type="WBParaSite" id="Gr19_v10_g15820.t2"/>
    </source>
</evidence>
<dbReference type="InterPro" id="IPR046360">
    <property type="entry name" value="T-box_DNA-bd"/>
</dbReference>
<comment type="subcellular location">
    <subcellularLocation>
        <location evidence="1 7">Nucleus</location>
    </subcellularLocation>
</comment>
<comment type="caution">
    <text evidence="7">Lacks conserved residue(s) required for the propagation of feature annotation.</text>
</comment>
<feature type="region of interest" description="Disordered" evidence="8">
    <location>
        <begin position="51"/>
        <end position="91"/>
    </location>
</feature>
<dbReference type="GO" id="GO:0000981">
    <property type="term" value="F:DNA-binding transcription factor activity, RNA polymerase II-specific"/>
    <property type="evidence" value="ECO:0007669"/>
    <property type="project" value="TreeGrafter"/>
</dbReference>
<feature type="compositionally biased region" description="Acidic residues" evidence="8">
    <location>
        <begin position="415"/>
        <end position="425"/>
    </location>
</feature>
<keyword evidence="4 7" id="KW-0238">DNA-binding</keyword>
<dbReference type="PROSITE" id="PS01283">
    <property type="entry name" value="TBOX_1"/>
    <property type="match status" value="1"/>
</dbReference>
<reference evidence="11" key="1">
    <citation type="submission" date="2022-11" db="UniProtKB">
        <authorList>
            <consortium name="WormBaseParasite"/>
        </authorList>
    </citation>
    <scope>IDENTIFICATION</scope>
</reference>
<organism evidence="10 11">
    <name type="scientific">Globodera rostochiensis</name>
    <name type="common">Golden nematode worm</name>
    <name type="synonym">Heterodera rostochiensis</name>
    <dbReference type="NCBI Taxonomy" id="31243"/>
    <lineage>
        <taxon>Eukaryota</taxon>
        <taxon>Metazoa</taxon>
        <taxon>Ecdysozoa</taxon>
        <taxon>Nematoda</taxon>
        <taxon>Chromadorea</taxon>
        <taxon>Rhabditida</taxon>
        <taxon>Tylenchina</taxon>
        <taxon>Tylenchomorpha</taxon>
        <taxon>Tylenchoidea</taxon>
        <taxon>Heteroderidae</taxon>
        <taxon>Heteroderinae</taxon>
        <taxon>Globodera</taxon>
    </lineage>
</organism>
<name>A0A914HEA2_GLORO</name>
<evidence type="ECO:0000256" key="8">
    <source>
        <dbReference type="SAM" id="MobiDB-lite"/>
    </source>
</evidence>
<evidence type="ECO:0000256" key="4">
    <source>
        <dbReference type="ARBA" id="ARBA00023125"/>
    </source>
</evidence>
<keyword evidence="2" id="KW-0217">Developmental protein</keyword>
<dbReference type="GO" id="GO:0000978">
    <property type="term" value="F:RNA polymerase II cis-regulatory region sequence-specific DNA binding"/>
    <property type="evidence" value="ECO:0007669"/>
    <property type="project" value="InterPro"/>
</dbReference>
<accession>A0A914HEA2</accession>
<dbReference type="PROSITE" id="PS01264">
    <property type="entry name" value="TBOX_2"/>
    <property type="match status" value="1"/>
</dbReference>
<evidence type="ECO:0000256" key="3">
    <source>
        <dbReference type="ARBA" id="ARBA00023015"/>
    </source>
</evidence>
<dbReference type="PROSITE" id="PS50252">
    <property type="entry name" value="TBOX_3"/>
    <property type="match status" value="1"/>
</dbReference>
<dbReference type="InterPro" id="IPR018186">
    <property type="entry name" value="TF_T-box_CS"/>
</dbReference>
<dbReference type="GO" id="GO:0005634">
    <property type="term" value="C:nucleus"/>
    <property type="evidence" value="ECO:0007669"/>
    <property type="project" value="UniProtKB-SubCell"/>
</dbReference>
<feature type="compositionally biased region" description="Basic and acidic residues" evidence="8">
    <location>
        <begin position="368"/>
        <end position="381"/>
    </location>
</feature>
<feature type="domain" description="T-box" evidence="9">
    <location>
        <begin position="198"/>
        <end position="376"/>
    </location>
</feature>
<dbReference type="InterPro" id="IPR008967">
    <property type="entry name" value="p53-like_TF_DNA-bd_sf"/>
</dbReference>
<keyword evidence="10" id="KW-1185">Reference proteome</keyword>
<dbReference type="Proteomes" id="UP000887572">
    <property type="component" value="Unplaced"/>
</dbReference>
<dbReference type="AlphaFoldDB" id="A0A914HEA2"/>
<dbReference type="InterPro" id="IPR001699">
    <property type="entry name" value="TF_T-box"/>
</dbReference>
<dbReference type="PANTHER" id="PTHR11267:SF181">
    <property type="entry name" value="OPTOMOTOR-BLIND PROTEIN"/>
    <property type="match status" value="1"/>
</dbReference>
<keyword evidence="3" id="KW-0805">Transcription regulation</keyword>
<feature type="region of interest" description="Disordered" evidence="8">
    <location>
        <begin position="615"/>
        <end position="661"/>
    </location>
</feature>
<keyword evidence="6 7" id="KW-0539">Nucleus</keyword>
<dbReference type="SUPFAM" id="SSF49417">
    <property type="entry name" value="p53-like transcription factors"/>
    <property type="match status" value="1"/>
</dbReference>